<organism evidence="9 10">
    <name type="scientific">Nitrogeniibacter mangrovi</name>
    <dbReference type="NCBI Taxonomy" id="2016596"/>
    <lineage>
        <taxon>Bacteria</taxon>
        <taxon>Pseudomonadati</taxon>
        <taxon>Pseudomonadota</taxon>
        <taxon>Betaproteobacteria</taxon>
        <taxon>Rhodocyclales</taxon>
        <taxon>Zoogloeaceae</taxon>
        <taxon>Nitrogeniibacter</taxon>
    </lineage>
</organism>
<comment type="catalytic activity">
    <reaction evidence="1">
        <text>ATP + protein L-histidine = ADP + protein N-phospho-L-histidine.</text>
        <dbReference type="EC" id="2.7.13.3"/>
    </reaction>
</comment>
<dbReference type="SUPFAM" id="SSF55785">
    <property type="entry name" value="PYP-like sensor domain (PAS domain)"/>
    <property type="match status" value="1"/>
</dbReference>
<dbReference type="Proteomes" id="UP000501991">
    <property type="component" value="Chromosome"/>
</dbReference>
<feature type="modified residue" description="4-aspartylphosphate" evidence="4">
    <location>
        <position position="614"/>
    </location>
</feature>
<proteinExistence type="predicted"/>
<dbReference type="Gene3D" id="3.30.450.20">
    <property type="entry name" value="PAS domain"/>
    <property type="match status" value="2"/>
</dbReference>
<dbReference type="PROSITE" id="PS50110">
    <property type="entry name" value="RESPONSE_REGULATORY"/>
    <property type="match status" value="1"/>
</dbReference>
<dbReference type="InterPro" id="IPR011006">
    <property type="entry name" value="CheY-like_superfamily"/>
</dbReference>
<dbReference type="Pfam" id="PF02518">
    <property type="entry name" value="HATPase_c"/>
    <property type="match status" value="1"/>
</dbReference>
<feature type="domain" description="Histidine kinase" evidence="5">
    <location>
        <begin position="321"/>
        <end position="542"/>
    </location>
</feature>
<dbReference type="Pfam" id="PF12860">
    <property type="entry name" value="PAS_7"/>
    <property type="match status" value="1"/>
</dbReference>
<dbReference type="InterPro" id="IPR013656">
    <property type="entry name" value="PAS_4"/>
</dbReference>
<keyword evidence="3 4" id="KW-0597">Phosphoprotein</keyword>
<dbReference type="Pfam" id="PF08448">
    <property type="entry name" value="PAS_4"/>
    <property type="match status" value="1"/>
</dbReference>
<dbReference type="SUPFAM" id="SSF52172">
    <property type="entry name" value="CheY-like"/>
    <property type="match status" value="1"/>
</dbReference>
<dbReference type="SUPFAM" id="SSF47384">
    <property type="entry name" value="Homodimeric domain of signal transducing histidine kinase"/>
    <property type="match status" value="1"/>
</dbReference>
<dbReference type="Pfam" id="PF00072">
    <property type="entry name" value="Response_reg"/>
    <property type="match status" value="1"/>
</dbReference>
<dbReference type="Pfam" id="PF00512">
    <property type="entry name" value="HisKA"/>
    <property type="match status" value="1"/>
</dbReference>
<dbReference type="InterPro" id="IPR036097">
    <property type="entry name" value="HisK_dim/P_sf"/>
</dbReference>
<dbReference type="SMART" id="SM00387">
    <property type="entry name" value="HATPase_c"/>
    <property type="match status" value="1"/>
</dbReference>
<evidence type="ECO:0000259" key="6">
    <source>
        <dbReference type="PROSITE" id="PS50110"/>
    </source>
</evidence>
<dbReference type="SMART" id="SM00448">
    <property type="entry name" value="REC"/>
    <property type="match status" value="1"/>
</dbReference>
<dbReference type="CDD" id="cd00082">
    <property type="entry name" value="HisKA"/>
    <property type="match status" value="1"/>
</dbReference>
<dbReference type="AlphaFoldDB" id="A0A6C1B894"/>
<dbReference type="InterPro" id="IPR000700">
    <property type="entry name" value="PAS-assoc_C"/>
</dbReference>
<dbReference type="InterPro" id="IPR035965">
    <property type="entry name" value="PAS-like_dom_sf"/>
</dbReference>
<evidence type="ECO:0000259" key="7">
    <source>
        <dbReference type="PROSITE" id="PS50112"/>
    </source>
</evidence>
<dbReference type="Gene3D" id="3.40.50.2300">
    <property type="match status" value="1"/>
</dbReference>
<dbReference type="PRINTS" id="PR00344">
    <property type="entry name" value="BCTRLSENSOR"/>
</dbReference>
<dbReference type="Gene3D" id="1.10.287.130">
    <property type="match status" value="1"/>
</dbReference>
<dbReference type="EC" id="2.7.13.3" evidence="2"/>
<evidence type="ECO:0000313" key="9">
    <source>
        <dbReference type="EMBL" id="QID19159.1"/>
    </source>
</evidence>
<dbReference type="InterPro" id="IPR003594">
    <property type="entry name" value="HATPase_dom"/>
</dbReference>
<dbReference type="PROSITE" id="PS50109">
    <property type="entry name" value="HIS_KIN"/>
    <property type="match status" value="1"/>
</dbReference>
<dbReference type="EMBL" id="CP048836">
    <property type="protein sequence ID" value="QID19159.1"/>
    <property type="molecule type" value="Genomic_DNA"/>
</dbReference>
<evidence type="ECO:0000313" key="10">
    <source>
        <dbReference type="Proteomes" id="UP000501991"/>
    </source>
</evidence>
<dbReference type="PANTHER" id="PTHR43065:SF42">
    <property type="entry name" value="TWO-COMPONENT SENSOR PPRA"/>
    <property type="match status" value="1"/>
</dbReference>
<feature type="domain" description="PAC" evidence="8">
    <location>
        <begin position="254"/>
        <end position="308"/>
    </location>
</feature>
<evidence type="ECO:0000256" key="2">
    <source>
        <dbReference type="ARBA" id="ARBA00012438"/>
    </source>
</evidence>
<keyword evidence="10" id="KW-1185">Reference proteome</keyword>
<dbReference type="InterPro" id="IPR000014">
    <property type="entry name" value="PAS"/>
</dbReference>
<dbReference type="SMART" id="SM00091">
    <property type="entry name" value="PAS"/>
    <property type="match status" value="2"/>
</dbReference>
<evidence type="ECO:0000259" key="5">
    <source>
        <dbReference type="PROSITE" id="PS50109"/>
    </source>
</evidence>
<feature type="domain" description="Response regulatory" evidence="6">
    <location>
        <begin position="564"/>
        <end position="679"/>
    </location>
</feature>
<accession>A0A6C1B894</accession>
<sequence>MARQPAPPPPQTPPAPIRTPENLRRYDLLLAGLDLLDQAIAVFDATPKLVTWNKAMVRLLDMPESLMQVGTPFEAFVRFNAERGEYGEGDPDQQVALRMASVRAFEPHYAERTRPNGTVLAIRGVPIPNLGFVSLWTDITEQRRYETLIQQQNVLLESRVRERTAELLSAKTELDDIAAALGRSEARLQTIIDSIPALVAYVDAQQVYQFVNKGYAEWFGIDKDALVGRSIASVFGPEAYAQIAPHLARATGGERVSYEYVREGEHGRKVYARSVVVPEVGEDGAVAGFFVLSIDITEQKASEAALVQAQKMEAVGQLTGGLAHDFNNLLTIIMGNLEAARERCGDGVAGDYLDPALRAAQRGAELIRRLLTFSRRQTLEPTAVDVGQRVRDMTHLISRSLTESIHIHTRLPDSPLYAHVDPHQLENALLNLALNARDAMPGGGSLTISVGERHIPESQSMLVELPVGDYVQIDVSDSGTGIAAELLPRVFEPFVTTKPFGQGSGLGLSMVYGFVRQSGGNIRVRSTPERGTTVTFVLPRTEAPAPEAPAPRRGERTRAPVQRPVLLVEDEPEVRKIIRMQLTDLGYPVIEADNGVEAESMLEHVPDIGLLISDTVMPGGIGGRELVQFARLRRPDLPVLLITGYASGQAISDVQDLDVPILRKPFDRTVLERTLDTLLSDVESPA</sequence>
<dbReference type="PROSITE" id="PS50112">
    <property type="entry name" value="PAS"/>
    <property type="match status" value="1"/>
</dbReference>
<dbReference type="InterPro" id="IPR004358">
    <property type="entry name" value="Sig_transdc_His_kin-like_C"/>
</dbReference>
<dbReference type="SMART" id="SM00388">
    <property type="entry name" value="HisKA"/>
    <property type="match status" value="1"/>
</dbReference>
<dbReference type="InterPro" id="IPR005467">
    <property type="entry name" value="His_kinase_dom"/>
</dbReference>
<dbReference type="InterPro" id="IPR001789">
    <property type="entry name" value="Sig_transdc_resp-reg_receiver"/>
</dbReference>
<reference evidence="9 10" key="1">
    <citation type="submission" date="2020-02" db="EMBL/GenBank/DDBJ databases">
        <title>Nitrogenibacter mangrovi gen. nov., sp. nov. isolated from mangrove sediment, a denitrifying betaproteobacterium.</title>
        <authorList>
            <person name="Liao H."/>
            <person name="Tian Y."/>
        </authorList>
    </citation>
    <scope>NUCLEOTIDE SEQUENCE [LARGE SCALE GENOMIC DNA]</scope>
    <source>
        <strain evidence="9 10">M9-3-2</strain>
    </source>
</reference>
<evidence type="ECO:0000259" key="8">
    <source>
        <dbReference type="PROSITE" id="PS50113"/>
    </source>
</evidence>
<dbReference type="InterPro" id="IPR036890">
    <property type="entry name" value="HATPase_C_sf"/>
</dbReference>
<dbReference type="SUPFAM" id="SSF55874">
    <property type="entry name" value="ATPase domain of HSP90 chaperone/DNA topoisomerase II/histidine kinase"/>
    <property type="match status" value="1"/>
</dbReference>
<name>A0A6C1B894_9RHOO</name>
<dbReference type="GO" id="GO:0000155">
    <property type="term" value="F:phosphorelay sensor kinase activity"/>
    <property type="evidence" value="ECO:0007669"/>
    <property type="project" value="InterPro"/>
</dbReference>
<feature type="domain" description="PAS" evidence="7">
    <location>
        <begin position="184"/>
        <end position="254"/>
    </location>
</feature>
<protein>
    <recommendedName>
        <fullName evidence="2">histidine kinase</fullName>
        <ecNumber evidence="2">2.7.13.3</ecNumber>
    </recommendedName>
</protein>
<dbReference type="NCBIfam" id="TIGR00229">
    <property type="entry name" value="sensory_box"/>
    <property type="match status" value="1"/>
</dbReference>
<evidence type="ECO:0000256" key="1">
    <source>
        <dbReference type="ARBA" id="ARBA00000085"/>
    </source>
</evidence>
<dbReference type="RefSeq" id="WP_173767492.1">
    <property type="nucleotide sequence ID" value="NZ_CP048836.1"/>
</dbReference>
<evidence type="ECO:0000256" key="3">
    <source>
        <dbReference type="ARBA" id="ARBA00022553"/>
    </source>
</evidence>
<dbReference type="PANTHER" id="PTHR43065">
    <property type="entry name" value="SENSOR HISTIDINE KINASE"/>
    <property type="match status" value="1"/>
</dbReference>
<evidence type="ECO:0000256" key="4">
    <source>
        <dbReference type="PROSITE-ProRule" id="PRU00169"/>
    </source>
</evidence>
<dbReference type="CDD" id="cd00130">
    <property type="entry name" value="PAS"/>
    <property type="match status" value="1"/>
</dbReference>
<dbReference type="PROSITE" id="PS50113">
    <property type="entry name" value="PAC"/>
    <property type="match status" value="1"/>
</dbReference>
<dbReference type="KEGG" id="azq:G3580_16960"/>
<dbReference type="InterPro" id="IPR003661">
    <property type="entry name" value="HisK_dim/P_dom"/>
</dbReference>
<gene>
    <name evidence="9" type="ORF">G3580_16960</name>
</gene>
<dbReference type="Gene3D" id="3.30.565.10">
    <property type="entry name" value="Histidine kinase-like ATPase, C-terminal domain"/>
    <property type="match status" value="1"/>
</dbReference>